<evidence type="ECO:0000313" key="2">
    <source>
        <dbReference type="Proteomes" id="UP000759443"/>
    </source>
</evidence>
<protein>
    <submittedName>
        <fullName evidence="1">Uncharacterized protein</fullName>
    </submittedName>
</protein>
<dbReference type="EMBL" id="JAGGJU010000005">
    <property type="protein sequence ID" value="MBP1850539.1"/>
    <property type="molecule type" value="Genomic_DNA"/>
</dbReference>
<evidence type="ECO:0000313" key="1">
    <source>
        <dbReference type="EMBL" id="MBP1850539.1"/>
    </source>
</evidence>
<proteinExistence type="predicted"/>
<dbReference type="RefSeq" id="WP_209944390.1">
    <property type="nucleotide sequence ID" value="NZ_JAGGJU010000005.1"/>
</dbReference>
<sequence>MSKENSVPAITLWLPEPDIVTHQALGKAAEEASELSKIAARCMIQGLDASDPKSGIANRQALADELADMEAVIGWITDLLKIDIETHNARADRKYTGFAEWQKMLEAHP</sequence>
<name>A0ABS4DXX1_9HYPH</name>
<organism evidence="1 2">
    <name type="scientific">Rhizobium halophytocola</name>
    <dbReference type="NCBI Taxonomy" id="735519"/>
    <lineage>
        <taxon>Bacteria</taxon>
        <taxon>Pseudomonadati</taxon>
        <taxon>Pseudomonadota</taxon>
        <taxon>Alphaproteobacteria</taxon>
        <taxon>Hyphomicrobiales</taxon>
        <taxon>Rhizobiaceae</taxon>
        <taxon>Rhizobium/Agrobacterium group</taxon>
        <taxon>Rhizobium</taxon>
    </lineage>
</organism>
<accession>A0ABS4DXX1</accession>
<reference evidence="1 2" key="1">
    <citation type="submission" date="2021-03" db="EMBL/GenBank/DDBJ databases">
        <title>Genomic Encyclopedia of Type Strains, Phase IV (KMG-IV): sequencing the most valuable type-strain genomes for metagenomic binning, comparative biology and taxonomic classification.</title>
        <authorList>
            <person name="Goeker M."/>
        </authorList>
    </citation>
    <scope>NUCLEOTIDE SEQUENCE [LARGE SCALE GENOMIC DNA]</scope>
    <source>
        <strain evidence="1 2">DSM 21600</strain>
    </source>
</reference>
<gene>
    <name evidence="1" type="ORF">J2Z17_001976</name>
</gene>
<comment type="caution">
    <text evidence="1">The sequence shown here is derived from an EMBL/GenBank/DDBJ whole genome shotgun (WGS) entry which is preliminary data.</text>
</comment>
<dbReference type="Proteomes" id="UP000759443">
    <property type="component" value="Unassembled WGS sequence"/>
</dbReference>
<keyword evidence="2" id="KW-1185">Reference proteome</keyword>